<keyword evidence="3" id="KW-1185">Reference proteome</keyword>
<feature type="compositionally biased region" description="Polar residues" evidence="1">
    <location>
        <begin position="278"/>
        <end position="288"/>
    </location>
</feature>
<feature type="region of interest" description="Disordered" evidence="1">
    <location>
        <begin position="116"/>
        <end position="208"/>
    </location>
</feature>
<dbReference type="EMBL" id="MU001636">
    <property type="protein sequence ID" value="KAF2482472.1"/>
    <property type="molecule type" value="Genomic_DNA"/>
</dbReference>
<protein>
    <submittedName>
        <fullName evidence="2">Uncharacterized protein</fullName>
    </submittedName>
</protein>
<name>A0A6A6PR62_9PEZI</name>
<feature type="compositionally biased region" description="Polar residues" evidence="1">
    <location>
        <begin position="137"/>
        <end position="147"/>
    </location>
</feature>
<evidence type="ECO:0000256" key="1">
    <source>
        <dbReference type="SAM" id="MobiDB-lite"/>
    </source>
</evidence>
<sequence>MFASPCDGRFRTRCKGCALHVRFSSTALKVYYYSCVRLPVAPVLPSFVPFDSLSFTRLHCIHVHFTMKLTSYSILFALASTIAAAPVPGATPITTPTSTLTAVPCTAATNADVFPFEGTAEPGDDSEAAGSAASEGTTQANQRTSEITKPGAAQDSSFSSACSDHGKSASSVSSGAGSGGDDGVDDTDSNSSASAGVTNPDAVDAQSDGLSNAVSRTMNTPLGPVSVSSSAAAAAAADANGDDAASASSSAEMDTPLTGPIQANATAIESVGQAVANADSTNGDTSNDQPASSSGQTAATGADAQGAPSDTTGTNPDTSDTQSQSLDNPNGDAGAVAASGGSPSGSNAHAKSEATGNGANNNAAAGNAGAAPNGAGAGTGAS</sequence>
<feature type="compositionally biased region" description="Polar residues" evidence="1">
    <location>
        <begin position="310"/>
        <end position="328"/>
    </location>
</feature>
<organism evidence="2 3">
    <name type="scientific">Neohortaea acidophila</name>
    <dbReference type="NCBI Taxonomy" id="245834"/>
    <lineage>
        <taxon>Eukaryota</taxon>
        <taxon>Fungi</taxon>
        <taxon>Dikarya</taxon>
        <taxon>Ascomycota</taxon>
        <taxon>Pezizomycotina</taxon>
        <taxon>Dothideomycetes</taxon>
        <taxon>Dothideomycetidae</taxon>
        <taxon>Mycosphaerellales</taxon>
        <taxon>Teratosphaeriaceae</taxon>
        <taxon>Neohortaea</taxon>
    </lineage>
</organism>
<gene>
    <name evidence="2" type="ORF">BDY17DRAFT_160696</name>
</gene>
<feature type="region of interest" description="Disordered" evidence="1">
    <location>
        <begin position="232"/>
        <end position="382"/>
    </location>
</feature>
<dbReference type="AlphaFoldDB" id="A0A6A6PR62"/>
<feature type="compositionally biased region" description="Low complexity" evidence="1">
    <location>
        <begin position="289"/>
        <end position="309"/>
    </location>
</feature>
<accession>A0A6A6PR62</accession>
<proteinExistence type="predicted"/>
<dbReference type="RefSeq" id="XP_033589042.1">
    <property type="nucleotide sequence ID" value="XM_033729714.1"/>
</dbReference>
<feature type="compositionally biased region" description="Low complexity" evidence="1">
    <location>
        <begin position="232"/>
        <end position="251"/>
    </location>
</feature>
<dbReference type="GeneID" id="54470716"/>
<reference evidence="2" key="1">
    <citation type="journal article" date="2020" name="Stud. Mycol.">
        <title>101 Dothideomycetes genomes: a test case for predicting lifestyles and emergence of pathogens.</title>
        <authorList>
            <person name="Haridas S."/>
            <person name="Albert R."/>
            <person name="Binder M."/>
            <person name="Bloem J."/>
            <person name="Labutti K."/>
            <person name="Salamov A."/>
            <person name="Andreopoulos B."/>
            <person name="Baker S."/>
            <person name="Barry K."/>
            <person name="Bills G."/>
            <person name="Bluhm B."/>
            <person name="Cannon C."/>
            <person name="Castanera R."/>
            <person name="Culley D."/>
            <person name="Daum C."/>
            <person name="Ezra D."/>
            <person name="Gonzalez J."/>
            <person name="Henrissat B."/>
            <person name="Kuo A."/>
            <person name="Liang C."/>
            <person name="Lipzen A."/>
            <person name="Lutzoni F."/>
            <person name="Magnuson J."/>
            <person name="Mondo S."/>
            <person name="Nolan M."/>
            <person name="Ohm R."/>
            <person name="Pangilinan J."/>
            <person name="Park H.-J."/>
            <person name="Ramirez L."/>
            <person name="Alfaro M."/>
            <person name="Sun H."/>
            <person name="Tritt A."/>
            <person name="Yoshinaga Y."/>
            <person name="Zwiers L.-H."/>
            <person name="Turgeon B."/>
            <person name="Goodwin S."/>
            <person name="Spatafora J."/>
            <person name="Crous P."/>
            <person name="Grigoriev I."/>
        </authorList>
    </citation>
    <scope>NUCLEOTIDE SEQUENCE</scope>
    <source>
        <strain evidence="2">CBS 113389</strain>
    </source>
</reference>
<dbReference type="Proteomes" id="UP000799767">
    <property type="component" value="Unassembled WGS sequence"/>
</dbReference>
<feature type="compositionally biased region" description="Low complexity" evidence="1">
    <location>
        <begin position="331"/>
        <end position="374"/>
    </location>
</feature>
<evidence type="ECO:0000313" key="3">
    <source>
        <dbReference type="Proteomes" id="UP000799767"/>
    </source>
</evidence>
<evidence type="ECO:0000313" key="2">
    <source>
        <dbReference type="EMBL" id="KAF2482472.1"/>
    </source>
</evidence>